<evidence type="ECO:0000313" key="1">
    <source>
        <dbReference type="EMBL" id="KAK8967111.1"/>
    </source>
</evidence>
<keyword evidence="2" id="KW-1185">Reference proteome</keyword>
<dbReference type="PANTHER" id="PTHR17630:SF44">
    <property type="entry name" value="PROTEIN AIM2"/>
    <property type="match status" value="1"/>
</dbReference>
<organism evidence="1 2">
    <name type="scientific">Platanthera guangdongensis</name>
    <dbReference type="NCBI Taxonomy" id="2320717"/>
    <lineage>
        <taxon>Eukaryota</taxon>
        <taxon>Viridiplantae</taxon>
        <taxon>Streptophyta</taxon>
        <taxon>Embryophyta</taxon>
        <taxon>Tracheophyta</taxon>
        <taxon>Spermatophyta</taxon>
        <taxon>Magnoliopsida</taxon>
        <taxon>Liliopsida</taxon>
        <taxon>Asparagales</taxon>
        <taxon>Orchidaceae</taxon>
        <taxon>Orchidoideae</taxon>
        <taxon>Orchideae</taxon>
        <taxon>Orchidinae</taxon>
        <taxon>Platanthera</taxon>
    </lineage>
</organism>
<dbReference type="EMBL" id="JBBWWR010000005">
    <property type="protein sequence ID" value="KAK8967111.1"/>
    <property type="molecule type" value="Genomic_DNA"/>
</dbReference>
<dbReference type="Proteomes" id="UP001412067">
    <property type="component" value="Unassembled WGS sequence"/>
</dbReference>
<name>A0ABR2MSS0_9ASPA</name>
<evidence type="ECO:0000313" key="2">
    <source>
        <dbReference type="Proteomes" id="UP001412067"/>
    </source>
</evidence>
<gene>
    <name evidence="1" type="ORF">KSP40_PGU000262</name>
</gene>
<proteinExistence type="predicted"/>
<comment type="caution">
    <text evidence="1">The sequence shown here is derived from an EMBL/GenBank/DDBJ whole genome shotgun (WGS) entry which is preliminary data.</text>
</comment>
<sequence>MREIIQTRIVLSYLSSILLHSSRKKFCLWKNLRITGHGPEYSKPSLCIHGQACMLQHPSNHAQRWLKSLCLQWMSGDRPEMKQLSKNYLSVRAGRTMRDVRARHNVHRACEALYEDEQSRSSVQQRVESFVKIFPGTAHGWTVRYDVNDESAVAKAEEAHADMIGWFTKHLLKIPKAGERERGRESGGERWRLGSYRVSLSLIFPLLAFLLADDNDDGGVNGEGDAAGEGNGEGYAKDNNDVIADTDNNAIAGVDLRFCSLRELQDQINCVEDGDPILPLPLPFLCPTSTP</sequence>
<dbReference type="PANTHER" id="PTHR17630">
    <property type="entry name" value="DIENELACTONE HYDROLASE"/>
    <property type="match status" value="1"/>
</dbReference>
<protein>
    <submittedName>
        <fullName evidence="1">Uncharacterized protein</fullName>
    </submittedName>
</protein>
<accession>A0ABR2MSS0</accession>
<reference evidence="1 2" key="1">
    <citation type="journal article" date="2022" name="Nat. Plants">
        <title>Genomes of leafy and leafless Platanthera orchids illuminate the evolution of mycoheterotrophy.</title>
        <authorList>
            <person name="Li M.H."/>
            <person name="Liu K.W."/>
            <person name="Li Z."/>
            <person name="Lu H.C."/>
            <person name="Ye Q.L."/>
            <person name="Zhang D."/>
            <person name="Wang J.Y."/>
            <person name="Li Y.F."/>
            <person name="Zhong Z.M."/>
            <person name="Liu X."/>
            <person name="Yu X."/>
            <person name="Liu D.K."/>
            <person name="Tu X.D."/>
            <person name="Liu B."/>
            <person name="Hao Y."/>
            <person name="Liao X.Y."/>
            <person name="Jiang Y.T."/>
            <person name="Sun W.H."/>
            <person name="Chen J."/>
            <person name="Chen Y.Q."/>
            <person name="Ai Y."/>
            <person name="Zhai J.W."/>
            <person name="Wu S.S."/>
            <person name="Zhou Z."/>
            <person name="Hsiao Y.Y."/>
            <person name="Wu W.L."/>
            <person name="Chen Y.Y."/>
            <person name="Lin Y.F."/>
            <person name="Hsu J.L."/>
            <person name="Li C.Y."/>
            <person name="Wang Z.W."/>
            <person name="Zhao X."/>
            <person name="Zhong W.Y."/>
            <person name="Ma X.K."/>
            <person name="Ma L."/>
            <person name="Huang J."/>
            <person name="Chen G.Z."/>
            <person name="Huang M.Z."/>
            <person name="Huang L."/>
            <person name="Peng D.H."/>
            <person name="Luo Y.B."/>
            <person name="Zou S.Q."/>
            <person name="Chen S.P."/>
            <person name="Lan S."/>
            <person name="Tsai W.C."/>
            <person name="Van de Peer Y."/>
            <person name="Liu Z.J."/>
        </authorList>
    </citation>
    <scope>NUCLEOTIDE SEQUENCE [LARGE SCALE GENOMIC DNA]</scope>
    <source>
        <strain evidence="1">Lor288</strain>
    </source>
</reference>